<organism evidence="2 3">
    <name type="scientific">Habropoda laboriosa</name>
    <dbReference type="NCBI Taxonomy" id="597456"/>
    <lineage>
        <taxon>Eukaryota</taxon>
        <taxon>Metazoa</taxon>
        <taxon>Ecdysozoa</taxon>
        <taxon>Arthropoda</taxon>
        <taxon>Hexapoda</taxon>
        <taxon>Insecta</taxon>
        <taxon>Pterygota</taxon>
        <taxon>Neoptera</taxon>
        <taxon>Endopterygota</taxon>
        <taxon>Hymenoptera</taxon>
        <taxon>Apocrita</taxon>
        <taxon>Aculeata</taxon>
        <taxon>Apoidea</taxon>
        <taxon>Anthophila</taxon>
        <taxon>Apidae</taxon>
        <taxon>Habropoda</taxon>
    </lineage>
</organism>
<dbReference type="OrthoDB" id="7700731at2759"/>
<feature type="transmembrane region" description="Helical" evidence="1">
    <location>
        <begin position="36"/>
        <end position="56"/>
    </location>
</feature>
<evidence type="ECO:0000313" key="2">
    <source>
        <dbReference type="EMBL" id="KOC69367.1"/>
    </source>
</evidence>
<dbReference type="EMBL" id="KQ414608">
    <property type="protein sequence ID" value="KOC69367.1"/>
    <property type="molecule type" value="Genomic_DNA"/>
</dbReference>
<accession>A0A0L7REJ4</accession>
<feature type="transmembrane region" description="Helical" evidence="1">
    <location>
        <begin position="113"/>
        <end position="135"/>
    </location>
</feature>
<proteinExistence type="predicted"/>
<sequence>MRFRCRRKISEHNGYLQIGQLACTLCDHYIMGNSIYVIMLGLIGTMITAFDIIRIINCKMPGRSSHSRSSESVSLDVERDLKLMTSILGIEHYTLIMLGAITEYPMLHTPWLLMQLCVMIVEIIVFCVKMFLDGLHMKRDEIFLAVLTVHNWLQVFYLKIIILVANVITGLITTLMMILADKYDVPYLYLPWLVNTIKGMALCEGPTLFSLANVLLPNITLPAASFLLVSFLLYVEEFIIWNDVFTKFQRCWKNYHEQKRTNMEKLKEKQFAERKKKLPCQDDAEDNVNIDREKLKCKQKPIEFWSKASNRNVTNIRLRSIKSTIENNGNFIRNQLSDITG</sequence>
<dbReference type="Proteomes" id="UP000053825">
    <property type="component" value="Unassembled WGS sequence"/>
</dbReference>
<feature type="transmembrane region" description="Helical" evidence="1">
    <location>
        <begin position="215"/>
        <end position="235"/>
    </location>
</feature>
<evidence type="ECO:0000256" key="1">
    <source>
        <dbReference type="SAM" id="Phobius"/>
    </source>
</evidence>
<protein>
    <submittedName>
        <fullName evidence="2">Uncharacterized protein</fullName>
    </submittedName>
</protein>
<keyword evidence="1" id="KW-0812">Transmembrane</keyword>
<gene>
    <name evidence="2" type="ORF">WH47_09325</name>
</gene>
<keyword evidence="1" id="KW-1133">Transmembrane helix</keyword>
<keyword evidence="1" id="KW-0472">Membrane</keyword>
<name>A0A0L7REJ4_9HYME</name>
<feature type="transmembrane region" description="Helical" evidence="1">
    <location>
        <begin position="156"/>
        <end position="180"/>
    </location>
</feature>
<reference evidence="2 3" key="1">
    <citation type="submission" date="2015-07" db="EMBL/GenBank/DDBJ databases">
        <title>The genome of Habropoda laboriosa.</title>
        <authorList>
            <person name="Pan H."/>
            <person name="Kapheim K."/>
        </authorList>
    </citation>
    <scope>NUCLEOTIDE SEQUENCE [LARGE SCALE GENOMIC DNA]</scope>
    <source>
        <strain evidence="2">0110345459</strain>
    </source>
</reference>
<dbReference type="STRING" id="597456.A0A0L7REJ4"/>
<evidence type="ECO:0000313" key="3">
    <source>
        <dbReference type="Proteomes" id="UP000053825"/>
    </source>
</evidence>
<keyword evidence="3" id="KW-1185">Reference proteome</keyword>
<dbReference type="AlphaFoldDB" id="A0A0L7REJ4"/>